<dbReference type="Gene3D" id="3.80.10.10">
    <property type="entry name" value="Ribonuclease Inhibitor"/>
    <property type="match status" value="1"/>
</dbReference>
<proteinExistence type="predicted"/>
<evidence type="ECO:0000313" key="1">
    <source>
        <dbReference type="EMBL" id="EFP90248.1"/>
    </source>
</evidence>
<protein>
    <submittedName>
        <fullName evidence="1">Uncharacterized protein</fullName>
    </submittedName>
</protein>
<dbReference type="InterPro" id="IPR032675">
    <property type="entry name" value="LRR_dom_sf"/>
</dbReference>
<reference evidence="2" key="2">
    <citation type="journal article" date="2011" name="Proc. Natl. Acad. Sci. U.S.A.">
        <title>Obligate biotrophy features unraveled by the genomic analysis of rust fungi.</title>
        <authorList>
            <person name="Duplessis S."/>
            <person name="Cuomo C.A."/>
            <person name="Lin Y.-C."/>
            <person name="Aerts A."/>
            <person name="Tisserant E."/>
            <person name="Veneault-Fourrey C."/>
            <person name="Joly D.L."/>
            <person name="Hacquard S."/>
            <person name="Amselem J."/>
            <person name="Cantarel B.L."/>
            <person name="Chiu R."/>
            <person name="Coutinho P.M."/>
            <person name="Feau N."/>
            <person name="Field M."/>
            <person name="Frey P."/>
            <person name="Gelhaye E."/>
            <person name="Goldberg J."/>
            <person name="Grabherr M.G."/>
            <person name="Kodira C.D."/>
            <person name="Kohler A."/>
            <person name="Kuees U."/>
            <person name="Lindquist E.A."/>
            <person name="Lucas S.M."/>
            <person name="Mago R."/>
            <person name="Mauceli E."/>
            <person name="Morin E."/>
            <person name="Murat C."/>
            <person name="Pangilinan J.L."/>
            <person name="Park R."/>
            <person name="Pearson M."/>
            <person name="Quesneville H."/>
            <person name="Rouhier N."/>
            <person name="Sakthikumar S."/>
            <person name="Salamov A.A."/>
            <person name="Schmutz J."/>
            <person name="Selles B."/>
            <person name="Shapiro H."/>
            <person name="Tanguay P."/>
            <person name="Tuskan G.A."/>
            <person name="Henrissat B."/>
            <person name="Van de Peer Y."/>
            <person name="Rouze P."/>
            <person name="Ellis J.G."/>
            <person name="Dodds P.N."/>
            <person name="Schein J.E."/>
            <person name="Zhong S."/>
            <person name="Hamelin R.C."/>
            <person name="Grigoriev I.V."/>
            <person name="Szabo L.J."/>
            <person name="Martin F."/>
        </authorList>
    </citation>
    <scope>NUCLEOTIDE SEQUENCE [LARGE SCALE GENOMIC DNA]</scope>
    <source>
        <strain evidence="2">CRL 75-36-700-3 / race SCCL</strain>
    </source>
</reference>
<dbReference type="RefSeq" id="XP_003334667.1">
    <property type="nucleotide sequence ID" value="XM_003334619.1"/>
</dbReference>
<dbReference type="Proteomes" id="UP000008783">
    <property type="component" value="Unassembled WGS sequence"/>
</dbReference>
<dbReference type="EMBL" id="DS178330">
    <property type="protein sequence ID" value="EFP90248.1"/>
    <property type="molecule type" value="Genomic_DNA"/>
</dbReference>
<dbReference type="KEGG" id="pgr:PGTG_16526"/>
<dbReference type="AlphaFoldDB" id="E3L123"/>
<accession>E3L123</accession>
<name>E3L123_PUCGT</name>
<reference key="1">
    <citation type="submission" date="2007-01" db="EMBL/GenBank/DDBJ databases">
        <title>The Genome Sequence of Puccinia graminis f. sp. tritici Strain CRL 75-36-700-3.</title>
        <authorList>
            <consortium name="The Broad Institute Genome Sequencing Platform"/>
            <person name="Birren B."/>
            <person name="Lander E."/>
            <person name="Galagan J."/>
            <person name="Nusbaum C."/>
            <person name="Devon K."/>
            <person name="Cuomo C."/>
            <person name="Jaffe D."/>
            <person name="Butler J."/>
            <person name="Alvarez P."/>
            <person name="Gnerre S."/>
            <person name="Grabherr M."/>
            <person name="Mauceli E."/>
            <person name="Brockman W."/>
            <person name="Young S."/>
            <person name="LaButti K."/>
            <person name="Sykes S."/>
            <person name="DeCaprio D."/>
            <person name="Crawford M."/>
            <person name="Koehrsen M."/>
            <person name="Engels R."/>
            <person name="Montgomery P."/>
            <person name="Pearson M."/>
            <person name="Howarth C."/>
            <person name="Larson L."/>
            <person name="White J."/>
            <person name="Zeng Q."/>
            <person name="Kodira C."/>
            <person name="Yandava C."/>
            <person name="Alvarado L."/>
            <person name="O'Leary S."/>
            <person name="Szabo L."/>
            <person name="Dean R."/>
            <person name="Schein J."/>
        </authorList>
    </citation>
    <scope>NUCLEOTIDE SEQUENCE</scope>
    <source>
        <strain>CRL 75-36-700-3</strain>
    </source>
</reference>
<dbReference type="HOGENOM" id="CLU_038618_0_0_1"/>
<sequence>MTHGQITLGGLTGWSRNRSARWDPDHRVIPTVRGESNPRQVDRALGQSVDVGLIARSSLNCSGGVAGNSSGTGARYLSALISIPEIKRLIVEQTALVTENREWEGHKFFKLALVDRSFYELCSPFNWKELNLRFCGRPVLEDLIHDILPRQAKHVQSIVMGLHPDDVPDQKNAACNSETIDDSSDSKAIDSDEEFPEEELVYILETCTNLTKLEICFEPTSLDEFGNFIIDHLRPITMITPLISQLSSLTHIHLDNYSYQPRILFSEEFLVKLLEKMVHLVYIRVNYIEASVPICDFCECSQSIQPSVSPLGVHLASLPSLKAIVFAYADCFTSDWSKLEWKGALEELTLHYCFKVSLRALHAFCSLLKNSLVKLSLYYAPVSFPDEGLSHVLPESERKLLFRLPQLQRLYIFNDYSVEFLNLFRESSNIKHISLKNNVEIRLEDLKNLMNHRDPVWRQLKSFVLCDDRGYDEHEWPTPEEVSDLIAHGAKASVKVEHGFVLDDGKRWWLNDGEDQWRFEEEIEESENST</sequence>
<dbReference type="SUPFAM" id="SSF52047">
    <property type="entry name" value="RNI-like"/>
    <property type="match status" value="1"/>
</dbReference>
<keyword evidence="2" id="KW-1185">Reference proteome</keyword>
<dbReference type="VEuPathDB" id="FungiDB:PGTG_16526"/>
<evidence type="ECO:0000313" key="2">
    <source>
        <dbReference type="Proteomes" id="UP000008783"/>
    </source>
</evidence>
<dbReference type="InParanoid" id="E3L123"/>
<organism evidence="1 2">
    <name type="scientific">Puccinia graminis f. sp. tritici (strain CRL 75-36-700-3 / race SCCL)</name>
    <name type="common">Black stem rust fungus</name>
    <dbReference type="NCBI Taxonomy" id="418459"/>
    <lineage>
        <taxon>Eukaryota</taxon>
        <taxon>Fungi</taxon>
        <taxon>Dikarya</taxon>
        <taxon>Basidiomycota</taxon>
        <taxon>Pucciniomycotina</taxon>
        <taxon>Pucciniomycetes</taxon>
        <taxon>Pucciniales</taxon>
        <taxon>Pucciniaceae</taxon>
        <taxon>Puccinia</taxon>
    </lineage>
</organism>
<dbReference type="OrthoDB" id="2509522at2759"/>
<dbReference type="GeneID" id="10546390"/>
<gene>
    <name evidence="1" type="ORF">PGTG_16526</name>
</gene>